<dbReference type="EMBL" id="AP022583">
    <property type="protein sequence ID" value="BBY06187.1"/>
    <property type="molecule type" value="Genomic_DNA"/>
</dbReference>
<dbReference type="GO" id="GO:0003700">
    <property type="term" value="F:DNA-binding transcription factor activity"/>
    <property type="evidence" value="ECO:0007669"/>
    <property type="project" value="InterPro"/>
</dbReference>
<dbReference type="SUPFAM" id="SSF46785">
    <property type="entry name" value="Winged helix' DNA-binding domain"/>
    <property type="match status" value="1"/>
</dbReference>
<dbReference type="EMBL" id="MVIC01000027">
    <property type="protein sequence ID" value="ORB13072.1"/>
    <property type="molecule type" value="Genomic_DNA"/>
</dbReference>
<dbReference type="InterPro" id="IPR036388">
    <property type="entry name" value="WH-like_DNA-bd_sf"/>
</dbReference>
<sequence>MASRSLIGGRTPGDMPGLDIAEQKSWQNFLDCAVRVYVTLNRRLTEAHQLSLSDVRVLDILDNADGGSARMGDLAEALPSLPSRLTRQIRRLEAQGLVRRGNCPNDRRGVVATITEEGRTVAQEAMATYAQGVRSYFLGQLSRAQMAAIGENCRRISAGLKLPSQSARIARV</sequence>
<evidence type="ECO:0000259" key="1">
    <source>
        <dbReference type="PROSITE" id="PS50995"/>
    </source>
</evidence>
<dbReference type="Gene3D" id="1.10.10.10">
    <property type="entry name" value="Winged helix-like DNA-binding domain superfamily/Winged helix DNA-binding domain"/>
    <property type="match status" value="1"/>
</dbReference>
<feature type="domain" description="HTH marR-type" evidence="1">
    <location>
        <begin position="1"/>
        <end position="158"/>
    </location>
</feature>
<dbReference type="PANTHER" id="PTHR33164:SF99">
    <property type="entry name" value="MARR FAMILY REGULATORY PROTEIN"/>
    <property type="match status" value="1"/>
</dbReference>
<reference evidence="2" key="3">
    <citation type="submission" date="2020-02" db="EMBL/GenBank/DDBJ databases">
        <authorList>
            <person name="Matsumoto Y."/>
            <person name="Motooka D."/>
            <person name="Nakamura S."/>
        </authorList>
    </citation>
    <scope>NUCLEOTIDE SEQUENCE</scope>
    <source>
        <strain evidence="2">JCM 16367</strain>
    </source>
</reference>
<dbReference type="Proteomes" id="UP000192374">
    <property type="component" value="Unassembled WGS sequence"/>
</dbReference>
<accession>A0A7I7PC54</accession>
<dbReference type="InterPro" id="IPR000835">
    <property type="entry name" value="HTH_MarR-typ"/>
</dbReference>
<dbReference type="Proteomes" id="UP000466894">
    <property type="component" value="Chromosome"/>
</dbReference>
<dbReference type="SMART" id="SM00347">
    <property type="entry name" value="HTH_MARR"/>
    <property type="match status" value="1"/>
</dbReference>
<dbReference type="PROSITE" id="PS50995">
    <property type="entry name" value="HTH_MARR_2"/>
    <property type="match status" value="1"/>
</dbReference>
<name>A0A7I7PC54_9MYCO</name>
<organism evidence="2 5">
    <name type="scientific">Mycobacterium noviomagense</name>
    <dbReference type="NCBI Taxonomy" id="459858"/>
    <lineage>
        <taxon>Bacteria</taxon>
        <taxon>Bacillati</taxon>
        <taxon>Actinomycetota</taxon>
        <taxon>Actinomycetes</taxon>
        <taxon>Mycobacteriales</taxon>
        <taxon>Mycobacteriaceae</taxon>
        <taxon>Mycobacterium</taxon>
    </lineage>
</organism>
<dbReference type="GO" id="GO:0006950">
    <property type="term" value="P:response to stress"/>
    <property type="evidence" value="ECO:0007669"/>
    <property type="project" value="TreeGrafter"/>
</dbReference>
<gene>
    <name evidence="3" type="ORF">BST37_14520</name>
    <name evidence="2" type="ORF">MNVI_15050</name>
</gene>
<dbReference type="RefSeq" id="WP_232070367.1">
    <property type="nucleotide sequence ID" value="NZ_AP022583.1"/>
</dbReference>
<evidence type="ECO:0000313" key="3">
    <source>
        <dbReference type="EMBL" id="ORB13072.1"/>
    </source>
</evidence>
<reference evidence="2 5" key="2">
    <citation type="journal article" date="2019" name="Emerg. Microbes Infect.">
        <title>Comprehensive subspecies identification of 175 nontuberculous mycobacteria species based on 7547 genomic profiles.</title>
        <authorList>
            <person name="Matsumoto Y."/>
            <person name="Kinjo T."/>
            <person name="Motooka D."/>
            <person name="Nabeya D."/>
            <person name="Jung N."/>
            <person name="Uechi K."/>
            <person name="Horii T."/>
            <person name="Iida T."/>
            <person name="Fujita J."/>
            <person name="Nakamura S."/>
        </authorList>
    </citation>
    <scope>NUCLEOTIDE SEQUENCE [LARGE SCALE GENOMIC DNA]</scope>
    <source>
        <strain evidence="2 5">JCM 16367</strain>
    </source>
</reference>
<dbReference type="KEGG" id="mnv:MNVI_15050"/>
<dbReference type="InterPro" id="IPR039422">
    <property type="entry name" value="MarR/SlyA-like"/>
</dbReference>
<dbReference type="InterPro" id="IPR036390">
    <property type="entry name" value="WH_DNA-bd_sf"/>
</dbReference>
<dbReference type="PANTHER" id="PTHR33164">
    <property type="entry name" value="TRANSCRIPTIONAL REGULATOR, MARR FAMILY"/>
    <property type="match status" value="1"/>
</dbReference>
<evidence type="ECO:0000313" key="2">
    <source>
        <dbReference type="EMBL" id="BBY06187.1"/>
    </source>
</evidence>
<reference evidence="3 4" key="1">
    <citation type="submission" date="2017-02" db="EMBL/GenBank/DDBJ databases">
        <title>The new phylogeny of genus Mycobacterium.</title>
        <authorList>
            <person name="Tortoli E."/>
            <person name="Trovato A."/>
            <person name="Cirillo D.M."/>
        </authorList>
    </citation>
    <scope>NUCLEOTIDE SEQUENCE [LARGE SCALE GENOMIC DNA]</scope>
    <source>
        <strain evidence="3 4">DSM 45145</strain>
    </source>
</reference>
<evidence type="ECO:0000313" key="4">
    <source>
        <dbReference type="Proteomes" id="UP000192374"/>
    </source>
</evidence>
<keyword evidence="4" id="KW-1185">Reference proteome</keyword>
<protein>
    <submittedName>
        <fullName evidence="2">MarR family transcriptional regulator</fullName>
    </submittedName>
</protein>
<proteinExistence type="predicted"/>
<dbReference type="PRINTS" id="PR00598">
    <property type="entry name" value="HTHMARR"/>
</dbReference>
<dbReference type="AlphaFoldDB" id="A0A7I7PC54"/>
<evidence type="ECO:0000313" key="5">
    <source>
        <dbReference type="Proteomes" id="UP000466894"/>
    </source>
</evidence>
<dbReference type="Pfam" id="PF01047">
    <property type="entry name" value="MarR"/>
    <property type="match status" value="1"/>
</dbReference>